<evidence type="ECO:0000313" key="3">
    <source>
        <dbReference type="Proteomes" id="UP000634136"/>
    </source>
</evidence>
<comment type="caution">
    <text evidence="2">The sequence shown here is derived from an EMBL/GenBank/DDBJ whole genome shotgun (WGS) entry which is preliminary data.</text>
</comment>
<feature type="domain" description="HAT C-terminal dimerisation" evidence="1">
    <location>
        <begin position="35"/>
        <end position="74"/>
    </location>
</feature>
<keyword evidence="3" id="KW-1185">Reference proteome</keyword>
<name>A0A834TJ92_9FABA</name>
<evidence type="ECO:0000313" key="2">
    <source>
        <dbReference type="EMBL" id="KAF7822106.1"/>
    </source>
</evidence>
<evidence type="ECO:0000259" key="1">
    <source>
        <dbReference type="Pfam" id="PF05699"/>
    </source>
</evidence>
<dbReference type="Pfam" id="PF05699">
    <property type="entry name" value="Dimer_Tnp_hAT"/>
    <property type="match status" value="1"/>
</dbReference>
<reference evidence="2" key="1">
    <citation type="submission" date="2020-09" db="EMBL/GenBank/DDBJ databases">
        <title>Genome-Enabled Discovery of Anthraquinone Biosynthesis in Senna tora.</title>
        <authorList>
            <person name="Kang S.-H."/>
            <person name="Pandey R.P."/>
            <person name="Lee C.-M."/>
            <person name="Sim J.-S."/>
            <person name="Jeong J.-T."/>
            <person name="Choi B.-S."/>
            <person name="Jung M."/>
            <person name="Ginzburg D."/>
            <person name="Zhao K."/>
            <person name="Won S.Y."/>
            <person name="Oh T.-J."/>
            <person name="Yu Y."/>
            <person name="Kim N.-H."/>
            <person name="Lee O.R."/>
            <person name="Lee T.-H."/>
            <person name="Bashyal P."/>
            <person name="Kim T.-S."/>
            <person name="Lee W.-H."/>
            <person name="Kawkins C."/>
            <person name="Kim C.-K."/>
            <person name="Kim J.S."/>
            <person name="Ahn B.O."/>
            <person name="Rhee S.Y."/>
            <person name="Sohng J.K."/>
        </authorList>
    </citation>
    <scope>NUCLEOTIDE SEQUENCE</scope>
    <source>
        <tissue evidence="2">Leaf</tissue>
    </source>
</reference>
<protein>
    <submittedName>
        <fullName evidence="2">Protein PFC0760c-like</fullName>
    </submittedName>
</protein>
<dbReference type="OrthoDB" id="1435746at2759"/>
<dbReference type="GO" id="GO:0046983">
    <property type="term" value="F:protein dimerization activity"/>
    <property type="evidence" value="ECO:0007669"/>
    <property type="project" value="InterPro"/>
</dbReference>
<proteinExistence type="predicted"/>
<dbReference type="SUPFAM" id="SSF53098">
    <property type="entry name" value="Ribonuclease H-like"/>
    <property type="match status" value="1"/>
</dbReference>
<dbReference type="InterPro" id="IPR012337">
    <property type="entry name" value="RNaseH-like_sf"/>
</dbReference>
<dbReference type="AlphaFoldDB" id="A0A834TJ92"/>
<dbReference type="EMBL" id="JAAIUW010000008">
    <property type="protein sequence ID" value="KAF7822106.1"/>
    <property type="molecule type" value="Genomic_DNA"/>
</dbReference>
<dbReference type="Proteomes" id="UP000634136">
    <property type="component" value="Unassembled WGS sequence"/>
</dbReference>
<gene>
    <name evidence="2" type="ORF">G2W53_027561</name>
</gene>
<organism evidence="2 3">
    <name type="scientific">Senna tora</name>
    <dbReference type="NCBI Taxonomy" id="362788"/>
    <lineage>
        <taxon>Eukaryota</taxon>
        <taxon>Viridiplantae</taxon>
        <taxon>Streptophyta</taxon>
        <taxon>Embryophyta</taxon>
        <taxon>Tracheophyta</taxon>
        <taxon>Spermatophyta</taxon>
        <taxon>Magnoliopsida</taxon>
        <taxon>eudicotyledons</taxon>
        <taxon>Gunneridae</taxon>
        <taxon>Pentapetalae</taxon>
        <taxon>rosids</taxon>
        <taxon>fabids</taxon>
        <taxon>Fabales</taxon>
        <taxon>Fabaceae</taxon>
        <taxon>Caesalpinioideae</taxon>
        <taxon>Cassia clade</taxon>
        <taxon>Senna</taxon>
    </lineage>
</organism>
<dbReference type="InterPro" id="IPR008906">
    <property type="entry name" value="HATC_C_dom"/>
</dbReference>
<sequence>MERMLTLEEKHKVDFQLEIFKAAQGLFGIEFAIFMRDKKQPAQWWDSYGDQCPELQNFAIRILSLTFSSSECEHRKVRELADLDNINSDDELITEDDVTREVEEGEDEVFEVQNLEDMRPLPRLRT</sequence>
<accession>A0A834TJ92</accession>